<keyword evidence="2" id="KW-1185">Reference proteome</keyword>
<dbReference type="KEGG" id="mas:Mahau_0570"/>
<dbReference type="AlphaFoldDB" id="F3ZZG3"/>
<organism evidence="1 2">
    <name type="scientific">Mahella australiensis (strain DSM 15567 / CIP 107919 / 50-1 BON)</name>
    <dbReference type="NCBI Taxonomy" id="697281"/>
    <lineage>
        <taxon>Bacteria</taxon>
        <taxon>Bacillati</taxon>
        <taxon>Bacillota</taxon>
        <taxon>Clostridia</taxon>
        <taxon>Thermoanaerobacterales</taxon>
        <taxon>Thermoanaerobacterales Family IV. Incertae Sedis</taxon>
        <taxon>Mahella</taxon>
    </lineage>
</organism>
<sequence length="74" mass="8555">MDKAAIVQFAKSKGYYDVIYNGEWRSYDVYEPVFQGNEVHYVGPPLAILVKGDEIRMSTVEEAFEILDEMETEE</sequence>
<gene>
    <name evidence="1" type="ordered locus">Mahau_0570</name>
</gene>
<evidence type="ECO:0000313" key="1">
    <source>
        <dbReference type="EMBL" id="AEE95773.1"/>
    </source>
</evidence>
<reference evidence="1 2" key="2">
    <citation type="journal article" date="2011" name="Stand. Genomic Sci.">
        <title>Complete genome sequence of Mahella australiensis type strain (50-1 BON).</title>
        <authorList>
            <person name="Sikorski J."/>
            <person name="Teshima H."/>
            <person name="Nolan M."/>
            <person name="Lucas S."/>
            <person name="Hammon N."/>
            <person name="Deshpande S."/>
            <person name="Cheng J.F."/>
            <person name="Pitluck S."/>
            <person name="Liolios K."/>
            <person name="Pagani I."/>
            <person name="Ivanova N."/>
            <person name="Huntemann M."/>
            <person name="Mavromatis K."/>
            <person name="Ovchinikova G."/>
            <person name="Pati A."/>
            <person name="Tapia R."/>
            <person name="Han C."/>
            <person name="Goodwin L."/>
            <person name="Chen A."/>
            <person name="Palaniappan K."/>
            <person name="Land M."/>
            <person name="Hauser L."/>
            <person name="Ngatchou-Djao O.D."/>
            <person name="Rohde M."/>
            <person name="Pukall R."/>
            <person name="Spring S."/>
            <person name="Abt B."/>
            <person name="Goker M."/>
            <person name="Detter J.C."/>
            <person name="Woyke T."/>
            <person name="Bristow J."/>
            <person name="Markowitz V."/>
            <person name="Hugenholtz P."/>
            <person name="Eisen J.A."/>
            <person name="Kyrpides N.C."/>
            <person name="Klenk H.P."/>
            <person name="Lapidus A."/>
        </authorList>
    </citation>
    <scope>NUCLEOTIDE SEQUENCE [LARGE SCALE GENOMIC DNA]</scope>
    <source>
        <strain evidence="2">DSM 15567 / CIP 107919 / 50-1 BON</strain>
    </source>
</reference>
<evidence type="ECO:0000313" key="2">
    <source>
        <dbReference type="Proteomes" id="UP000008457"/>
    </source>
</evidence>
<dbReference type="STRING" id="697281.Mahau_0570"/>
<reference evidence="2" key="1">
    <citation type="submission" date="2010-11" db="EMBL/GenBank/DDBJ databases">
        <title>The complete genome of Mahella australiensis DSM 15567.</title>
        <authorList>
            <consortium name="US DOE Joint Genome Institute (JGI-PGF)"/>
            <person name="Lucas S."/>
            <person name="Copeland A."/>
            <person name="Lapidus A."/>
            <person name="Bruce D."/>
            <person name="Goodwin L."/>
            <person name="Pitluck S."/>
            <person name="Kyrpides N."/>
            <person name="Mavromatis K."/>
            <person name="Pagani I."/>
            <person name="Ivanova N."/>
            <person name="Teshima H."/>
            <person name="Brettin T."/>
            <person name="Detter J.C."/>
            <person name="Han C."/>
            <person name="Tapia R."/>
            <person name="Land M."/>
            <person name="Hauser L."/>
            <person name="Markowitz V."/>
            <person name="Cheng J.-F."/>
            <person name="Hugenholtz P."/>
            <person name="Woyke T."/>
            <person name="Wu D."/>
            <person name="Spring S."/>
            <person name="Pukall R."/>
            <person name="Steenblock K."/>
            <person name="Schneider S."/>
            <person name="Klenk H.-P."/>
            <person name="Eisen J.A."/>
        </authorList>
    </citation>
    <scope>NUCLEOTIDE SEQUENCE [LARGE SCALE GENOMIC DNA]</scope>
    <source>
        <strain evidence="2">DSM 15567 / CIP 107919 / 50-1 BON</strain>
    </source>
</reference>
<dbReference type="Proteomes" id="UP000008457">
    <property type="component" value="Chromosome"/>
</dbReference>
<name>F3ZZG3_MAHA5</name>
<accession>F3ZZG3</accession>
<dbReference type="HOGENOM" id="CLU_2683491_0_0_9"/>
<proteinExistence type="predicted"/>
<protein>
    <submittedName>
        <fullName evidence="1">Uncharacterized protein</fullName>
    </submittedName>
</protein>
<dbReference type="OrthoDB" id="9922248at2"/>
<dbReference type="RefSeq" id="WP_013780206.1">
    <property type="nucleotide sequence ID" value="NC_015520.1"/>
</dbReference>
<dbReference type="EMBL" id="CP002360">
    <property type="protein sequence ID" value="AEE95773.1"/>
    <property type="molecule type" value="Genomic_DNA"/>
</dbReference>